<evidence type="ECO:0000313" key="3">
    <source>
        <dbReference type="EMBL" id="AWV91235.1"/>
    </source>
</evidence>
<dbReference type="OrthoDB" id="5525211at2"/>
<evidence type="ECO:0000313" key="4">
    <source>
        <dbReference type="Proteomes" id="UP000249799"/>
    </source>
</evidence>
<dbReference type="InterPro" id="IPR025921">
    <property type="entry name" value="HmuY"/>
</dbReference>
<dbReference type="KEGG" id="bsed:DN745_18645"/>
<keyword evidence="4" id="KW-1185">Reference proteome</keyword>
<dbReference type="AlphaFoldDB" id="A0A2Z4FR44"/>
<dbReference type="PROSITE" id="PS51257">
    <property type="entry name" value="PROKAR_LIPOPROTEIN"/>
    <property type="match status" value="1"/>
</dbReference>
<protein>
    <submittedName>
        <fullName evidence="3">Uncharacterized protein</fullName>
    </submittedName>
</protein>
<dbReference type="EMBL" id="CP030032">
    <property type="protein sequence ID" value="AWV91235.1"/>
    <property type="molecule type" value="Genomic_DNA"/>
</dbReference>
<dbReference type="CDD" id="cd12105">
    <property type="entry name" value="HmuY"/>
    <property type="match status" value="1"/>
</dbReference>
<feature type="region of interest" description="Disordered" evidence="1">
    <location>
        <begin position="24"/>
        <end position="57"/>
    </location>
</feature>
<feature type="chain" id="PRO_5043534314" evidence="2">
    <location>
        <begin position="24"/>
        <end position="270"/>
    </location>
</feature>
<dbReference type="Proteomes" id="UP000249799">
    <property type="component" value="Chromosome"/>
</dbReference>
<name>A0A2Z4FR44_9DELT</name>
<accession>A0A2Z4FR44</accession>
<feature type="signal peptide" evidence="2">
    <location>
        <begin position="1"/>
        <end position="23"/>
    </location>
</feature>
<gene>
    <name evidence="3" type="ORF">DN745_18645</name>
</gene>
<reference evidence="3 4" key="1">
    <citation type="submission" date="2018-06" db="EMBL/GenBank/DDBJ databases">
        <title>Lujinxingia sediminis gen. nov. sp. nov., a new facultative anaerobic member of the class Deltaproteobacteria, and proposal of Lujinxingaceae fam. nov.</title>
        <authorList>
            <person name="Guo L.-Y."/>
            <person name="Li C.-M."/>
            <person name="Wang S."/>
            <person name="Du Z.-J."/>
        </authorList>
    </citation>
    <scope>NUCLEOTIDE SEQUENCE [LARGE SCALE GENOMIC DNA]</scope>
    <source>
        <strain evidence="3 4">FA350</strain>
    </source>
</reference>
<organism evidence="3 4">
    <name type="scientific">Bradymonas sediminis</name>
    <dbReference type="NCBI Taxonomy" id="1548548"/>
    <lineage>
        <taxon>Bacteria</taxon>
        <taxon>Deltaproteobacteria</taxon>
        <taxon>Bradymonadales</taxon>
        <taxon>Bradymonadaceae</taxon>
        <taxon>Bradymonas</taxon>
    </lineage>
</organism>
<keyword evidence="2" id="KW-0732">Signal</keyword>
<dbReference type="Pfam" id="PF14064">
    <property type="entry name" value="HmuY"/>
    <property type="match status" value="1"/>
</dbReference>
<sequence length="270" mass="28993">MQLGRLLLRTLLVFSLVGFVACSDDDANENNQTDTGVETPDAGDHNDALGGDDTVEDDTVEDDTVTAGNCEPGSDDRAAVAREQVAKNEGVNAGEVTFASDADLQSASIDAASGGPAQAATTSYVYVDLDTAEKLELSDVDAFEDTAWDIAFNRAMIRVNSGDSGPSRWMVARVDAGFDEAAPPSPQDTSWKTDTFIADDCEVLTEGMGTLTTAFGVWFDYDMSTHTTAVPENTTWVLYNMESHAIYKFGVNTYDSGAYEVQWAPIEMGR</sequence>
<evidence type="ECO:0000256" key="2">
    <source>
        <dbReference type="SAM" id="SignalP"/>
    </source>
</evidence>
<evidence type="ECO:0000256" key="1">
    <source>
        <dbReference type="SAM" id="MobiDB-lite"/>
    </source>
</evidence>
<proteinExistence type="predicted"/>